<dbReference type="Pfam" id="PF13833">
    <property type="entry name" value="EF-hand_8"/>
    <property type="match status" value="1"/>
</dbReference>
<dbReference type="CDD" id="cd00051">
    <property type="entry name" value="EFh"/>
    <property type="match status" value="1"/>
</dbReference>
<evidence type="ECO:0000256" key="3">
    <source>
        <dbReference type="ARBA" id="ARBA00022837"/>
    </source>
</evidence>
<comment type="caution">
    <text evidence="5">The sequence shown here is derived from an EMBL/GenBank/DDBJ whole genome shotgun (WGS) entry which is preliminary data.</text>
</comment>
<dbReference type="Gene3D" id="1.10.238.10">
    <property type="entry name" value="EF-hand"/>
    <property type="match status" value="2"/>
</dbReference>
<feature type="domain" description="EF-hand" evidence="4">
    <location>
        <begin position="52"/>
        <end position="87"/>
    </location>
</feature>
<evidence type="ECO:0000256" key="2">
    <source>
        <dbReference type="ARBA" id="ARBA00022737"/>
    </source>
</evidence>
<dbReference type="InterPro" id="IPR002048">
    <property type="entry name" value="EF_hand_dom"/>
</dbReference>
<dbReference type="InterPro" id="IPR011992">
    <property type="entry name" value="EF-hand-dom_pair"/>
</dbReference>
<accession>A0ABU6VN97</accession>
<evidence type="ECO:0000313" key="5">
    <source>
        <dbReference type="EMBL" id="MED6175080.1"/>
    </source>
</evidence>
<proteinExistence type="predicted"/>
<dbReference type="SMART" id="SM00054">
    <property type="entry name" value="EFh"/>
    <property type="match status" value="4"/>
</dbReference>
<gene>
    <name evidence="5" type="ORF">PIB30_075107</name>
</gene>
<keyword evidence="6" id="KW-1185">Reference proteome</keyword>
<dbReference type="InterPro" id="IPR039647">
    <property type="entry name" value="EF_hand_pair_protein_CML-like"/>
</dbReference>
<protein>
    <recommendedName>
        <fullName evidence="4">EF-hand domain-containing protein</fullName>
    </recommendedName>
</protein>
<dbReference type="PROSITE" id="PS00018">
    <property type="entry name" value="EF_HAND_1"/>
    <property type="match status" value="2"/>
</dbReference>
<dbReference type="PROSITE" id="PS50222">
    <property type="entry name" value="EF_HAND_2"/>
    <property type="match status" value="3"/>
</dbReference>
<reference evidence="5 6" key="1">
    <citation type="journal article" date="2023" name="Plants (Basel)">
        <title>Bridging the Gap: Combining Genomics and Transcriptomics Approaches to Understand Stylosanthes scabra, an Orphan Legume from the Brazilian Caatinga.</title>
        <authorList>
            <person name="Ferreira-Neto J.R.C."/>
            <person name="da Silva M.D."/>
            <person name="Binneck E."/>
            <person name="de Melo N.F."/>
            <person name="da Silva R.H."/>
            <person name="de Melo A.L.T.M."/>
            <person name="Pandolfi V."/>
            <person name="Bustamante F.O."/>
            <person name="Brasileiro-Vidal A.C."/>
            <person name="Benko-Iseppon A.M."/>
        </authorList>
    </citation>
    <scope>NUCLEOTIDE SEQUENCE [LARGE SCALE GENOMIC DNA]</scope>
    <source>
        <tissue evidence="5">Leaves</tissue>
    </source>
</reference>
<feature type="domain" description="EF-hand" evidence="4">
    <location>
        <begin position="16"/>
        <end position="51"/>
    </location>
</feature>
<keyword evidence="2" id="KW-0677">Repeat</keyword>
<feature type="domain" description="EF-hand" evidence="4">
    <location>
        <begin position="126"/>
        <end position="159"/>
    </location>
</feature>
<evidence type="ECO:0000313" key="6">
    <source>
        <dbReference type="Proteomes" id="UP001341840"/>
    </source>
</evidence>
<sequence length="159" mass="17387">MAHAAASLSAELESLNHVLRLVEAFRAFDSDNDGNISDAELAGIMGTIGYKTSDQEMRAMMQQGDKNKDGLMSMGEFLELNTKHLEMGNLSSILKAAFEELDNEDENDVLTGEELHEVMGNLGLGLPLERCQNIVNSLDFDGHGAVTLDEFRVIVDSLL</sequence>
<dbReference type="SUPFAM" id="SSF47473">
    <property type="entry name" value="EF-hand"/>
    <property type="match status" value="1"/>
</dbReference>
<dbReference type="EMBL" id="JASCZI010151984">
    <property type="protein sequence ID" value="MED6175080.1"/>
    <property type="molecule type" value="Genomic_DNA"/>
</dbReference>
<dbReference type="PANTHER" id="PTHR10891">
    <property type="entry name" value="EF-HAND CALCIUM-BINDING DOMAIN CONTAINING PROTEIN"/>
    <property type="match status" value="1"/>
</dbReference>
<dbReference type="Proteomes" id="UP001341840">
    <property type="component" value="Unassembled WGS sequence"/>
</dbReference>
<evidence type="ECO:0000256" key="1">
    <source>
        <dbReference type="ARBA" id="ARBA00022723"/>
    </source>
</evidence>
<dbReference type="InterPro" id="IPR018247">
    <property type="entry name" value="EF_Hand_1_Ca_BS"/>
</dbReference>
<name>A0ABU6VN97_9FABA</name>
<organism evidence="5 6">
    <name type="scientific">Stylosanthes scabra</name>
    <dbReference type="NCBI Taxonomy" id="79078"/>
    <lineage>
        <taxon>Eukaryota</taxon>
        <taxon>Viridiplantae</taxon>
        <taxon>Streptophyta</taxon>
        <taxon>Embryophyta</taxon>
        <taxon>Tracheophyta</taxon>
        <taxon>Spermatophyta</taxon>
        <taxon>Magnoliopsida</taxon>
        <taxon>eudicotyledons</taxon>
        <taxon>Gunneridae</taxon>
        <taxon>Pentapetalae</taxon>
        <taxon>rosids</taxon>
        <taxon>fabids</taxon>
        <taxon>Fabales</taxon>
        <taxon>Fabaceae</taxon>
        <taxon>Papilionoideae</taxon>
        <taxon>50 kb inversion clade</taxon>
        <taxon>dalbergioids sensu lato</taxon>
        <taxon>Dalbergieae</taxon>
        <taxon>Pterocarpus clade</taxon>
        <taxon>Stylosanthes</taxon>
    </lineage>
</organism>
<dbReference type="Pfam" id="PF13499">
    <property type="entry name" value="EF-hand_7"/>
    <property type="match status" value="1"/>
</dbReference>
<keyword evidence="3" id="KW-0106">Calcium</keyword>
<keyword evidence="1" id="KW-0479">Metal-binding</keyword>
<evidence type="ECO:0000259" key="4">
    <source>
        <dbReference type="PROSITE" id="PS50222"/>
    </source>
</evidence>